<dbReference type="AlphaFoldDB" id="A0A1J3FYN9"/>
<accession>A0A1J3FYN9</accession>
<evidence type="ECO:0000256" key="7">
    <source>
        <dbReference type="ARBA" id="ARBA00023242"/>
    </source>
</evidence>
<evidence type="ECO:0000256" key="2">
    <source>
        <dbReference type="ARBA" id="ARBA00010024"/>
    </source>
</evidence>
<dbReference type="PANTHER" id="PTHR31717">
    <property type="entry name" value="ZINC FINGER PROTEIN CONSTANS-LIKE 10"/>
    <property type="match status" value="1"/>
</dbReference>
<dbReference type="Pfam" id="PF00643">
    <property type="entry name" value="zf-B_box"/>
    <property type="match status" value="1"/>
</dbReference>
<comment type="subcellular location">
    <subcellularLocation>
        <location evidence="1 9">Nucleus</location>
    </subcellularLocation>
</comment>
<dbReference type="SMART" id="SM00336">
    <property type="entry name" value="BBOX"/>
    <property type="match status" value="2"/>
</dbReference>
<gene>
    <name evidence="13" type="ORF">LC_TR2739_c0_g1_i1_g.11118</name>
</gene>
<evidence type="ECO:0000256" key="4">
    <source>
        <dbReference type="ARBA" id="ARBA00022737"/>
    </source>
</evidence>
<evidence type="ECO:0000256" key="8">
    <source>
        <dbReference type="PROSITE-ProRule" id="PRU00024"/>
    </source>
</evidence>
<dbReference type="CDD" id="cd19821">
    <property type="entry name" value="Bbox1_BBX-like"/>
    <property type="match status" value="1"/>
</dbReference>
<dbReference type="PANTHER" id="PTHR31717:SF58">
    <property type="entry name" value="ZINC FINGER PROTEIN CONSTANS-LIKE 13"/>
    <property type="match status" value="1"/>
</dbReference>
<comment type="similarity">
    <text evidence="2">Belongs to the CONSTANS family.</text>
</comment>
<evidence type="ECO:0000256" key="6">
    <source>
        <dbReference type="ARBA" id="ARBA00022833"/>
    </source>
</evidence>
<keyword evidence="4" id="KW-0677">Repeat</keyword>
<keyword evidence="7 9" id="KW-0539">Nucleus</keyword>
<evidence type="ECO:0000256" key="3">
    <source>
        <dbReference type="ARBA" id="ARBA00022723"/>
    </source>
</evidence>
<reference evidence="13" key="1">
    <citation type="submission" date="2016-07" db="EMBL/GenBank/DDBJ databases">
        <title>De novo transcriptome assembly of four accessions of the metal hyperaccumulator plant Noccaea caerulescens.</title>
        <authorList>
            <person name="Blande D."/>
            <person name="Halimaa P."/>
            <person name="Tervahauta A.I."/>
            <person name="Aarts M.G."/>
            <person name="Karenlampi S.O."/>
        </authorList>
    </citation>
    <scope>NUCLEOTIDE SEQUENCE</scope>
</reference>
<name>A0A1J3FYN9_NOCCA</name>
<protein>
    <submittedName>
        <fullName evidence="13">Zinc finger protein CONSTANS-LIKE 13</fullName>
    </submittedName>
</protein>
<proteinExistence type="inferred from homology"/>
<keyword evidence="5 8" id="KW-0863">Zinc-finger</keyword>
<sequence>MEKGGEEQQGHHQHRLCDYCDTSVALVYCKADSAKLCLACDKQVHVTNQLFSKHFRSLLCDSCDDSPSSVYCETERSLLCQNCDWQHHSSSSSLHTRRPFEGFSGCPSVTELMALVGLHDLTHKPLFPYSDDLLLWDTPDIVSVNDMTASGHSLRATDVPPLPKNRHATCGKHKEELIRQLRELARSESSCLKGETQDPDSDLDAGFQFLAPGKDDDFFSSCEVSGLKWFENQDDADFTAYPSLQNNENLRGCPQEQEQEQEQESSRVMMVPVCTPTSTTRPVSTLPCHELNSLERNTALSRYKEKKKSRRYEKHIRYESRKVRAETRTRIRGRFAKSDHP</sequence>
<keyword evidence="6" id="KW-0862">Zinc</keyword>
<evidence type="ECO:0000256" key="9">
    <source>
        <dbReference type="PROSITE-ProRule" id="PRU00357"/>
    </source>
</evidence>
<dbReference type="GO" id="GO:0006355">
    <property type="term" value="P:regulation of DNA-templated transcription"/>
    <property type="evidence" value="ECO:0007669"/>
    <property type="project" value="UniProtKB-ARBA"/>
</dbReference>
<dbReference type="InterPro" id="IPR049808">
    <property type="entry name" value="CONSTANS-like_Bbox1"/>
</dbReference>
<evidence type="ECO:0000256" key="10">
    <source>
        <dbReference type="SAM" id="MobiDB-lite"/>
    </source>
</evidence>
<dbReference type="GO" id="GO:0008270">
    <property type="term" value="F:zinc ion binding"/>
    <property type="evidence" value="ECO:0007669"/>
    <property type="project" value="UniProtKB-KW"/>
</dbReference>
<dbReference type="PROSITE" id="PS50119">
    <property type="entry name" value="ZF_BBOX"/>
    <property type="match status" value="2"/>
</dbReference>
<feature type="domain" description="B box-type" evidence="11">
    <location>
        <begin position="55"/>
        <end position="100"/>
    </location>
</feature>
<evidence type="ECO:0000256" key="1">
    <source>
        <dbReference type="ARBA" id="ARBA00004123"/>
    </source>
</evidence>
<dbReference type="PROSITE" id="PS51017">
    <property type="entry name" value="CCT"/>
    <property type="match status" value="1"/>
</dbReference>
<feature type="domain" description="B box-type" evidence="11">
    <location>
        <begin position="12"/>
        <end position="59"/>
    </location>
</feature>
<feature type="domain" description="CCT" evidence="12">
    <location>
        <begin position="296"/>
        <end position="338"/>
    </location>
</feature>
<dbReference type="Pfam" id="PF06203">
    <property type="entry name" value="CCT"/>
    <property type="match status" value="1"/>
</dbReference>
<organism evidence="13">
    <name type="scientific">Noccaea caerulescens</name>
    <name type="common">Alpine penny-cress</name>
    <name type="synonym">Thlaspi caerulescens</name>
    <dbReference type="NCBI Taxonomy" id="107243"/>
    <lineage>
        <taxon>Eukaryota</taxon>
        <taxon>Viridiplantae</taxon>
        <taxon>Streptophyta</taxon>
        <taxon>Embryophyta</taxon>
        <taxon>Tracheophyta</taxon>
        <taxon>Spermatophyta</taxon>
        <taxon>Magnoliopsida</taxon>
        <taxon>eudicotyledons</taxon>
        <taxon>Gunneridae</taxon>
        <taxon>Pentapetalae</taxon>
        <taxon>rosids</taxon>
        <taxon>malvids</taxon>
        <taxon>Brassicales</taxon>
        <taxon>Brassicaceae</taxon>
        <taxon>Coluteocarpeae</taxon>
        <taxon>Noccaea</taxon>
    </lineage>
</organism>
<keyword evidence="3" id="KW-0479">Metal-binding</keyword>
<evidence type="ECO:0000313" key="13">
    <source>
        <dbReference type="EMBL" id="JAU46932.1"/>
    </source>
</evidence>
<evidence type="ECO:0000259" key="11">
    <source>
        <dbReference type="PROSITE" id="PS50119"/>
    </source>
</evidence>
<evidence type="ECO:0000256" key="5">
    <source>
        <dbReference type="ARBA" id="ARBA00022771"/>
    </source>
</evidence>
<dbReference type="InterPro" id="IPR010402">
    <property type="entry name" value="CCT_domain"/>
</dbReference>
<feature type="region of interest" description="Disordered" evidence="10">
    <location>
        <begin position="246"/>
        <end position="267"/>
    </location>
</feature>
<evidence type="ECO:0000259" key="12">
    <source>
        <dbReference type="PROSITE" id="PS51017"/>
    </source>
</evidence>
<dbReference type="EMBL" id="GEVK01005900">
    <property type="protein sequence ID" value="JAU46932.1"/>
    <property type="molecule type" value="Transcribed_RNA"/>
</dbReference>
<dbReference type="GO" id="GO:0005634">
    <property type="term" value="C:nucleus"/>
    <property type="evidence" value="ECO:0007669"/>
    <property type="project" value="UniProtKB-SubCell"/>
</dbReference>
<dbReference type="InterPro" id="IPR000315">
    <property type="entry name" value="Znf_B-box"/>
</dbReference>